<dbReference type="VEuPathDB" id="FungiDB:PYU1_G010028"/>
<dbReference type="FunFam" id="3.30.160.20:FF:000205">
    <property type="entry name" value="Uncharacterized protein"/>
    <property type="match status" value="1"/>
</dbReference>
<dbReference type="PANTHER" id="PTHR13482">
    <property type="entry name" value="MICRORNA PROCESSOR COMPLEX SUBUNIT DGCR8"/>
    <property type="match status" value="1"/>
</dbReference>
<dbReference type="GO" id="GO:0020037">
    <property type="term" value="F:heme binding"/>
    <property type="evidence" value="ECO:0007669"/>
    <property type="project" value="InterPro"/>
</dbReference>
<feature type="region of interest" description="Disordered" evidence="2">
    <location>
        <begin position="1"/>
        <end position="65"/>
    </location>
</feature>
<dbReference type="InterPro" id="IPR036020">
    <property type="entry name" value="WW_dom_sf"/>
</dbReference>
<dbReference type="AlphaFoldDB" id="K3WYJ9"/>
<feature type="compositionally biased region" description="Polar residues" evidence="2">
    <location>
        <begin position="40"/>
        <end position="59"/>
    </location>
</feature>
<evidence type="ECO:0000256" key="2">
    <source>
        <dbReference type="SAM" id="MobiDB-lite"/>
    </source>
</evidence>
<dbReference type="PANTHER" id="PTHR13482:SF3">
    <property type="entry name" value="MICROPROCESSOR COMPLEX SUBUNIT DGCR8"/>
    <property type="match status" value="1"/>
</dbReference>
<name>K3WYJ9_GLOUD</name>
<sequence length="345" mass="37628">MANSHADAQTLRGLRAPTNNSSRENDAAQESGSVRRIVLLSTTARDASSQEPNNESTATVFLPSSDISTDPTLPAGWQKIIHDSRLPCYVHETLRLVCWTKPYVLDVMGSSSEFVKVAQQHVPPLSLFKTPADVKSANEAKDNAASAGDCRTERHDKQLPKKRKLKNNSTEQERQQKTQEALAKGQDTQLLSMSIDEFKTLPIGDPRVLQACMELSVKTPAQVLQEYQNRNRGISINYNTIPIERDGVKLFKTIVTAGSSAAEGIATTKKVAKQLGAQSLLAMLHERTAKTYQEVADLYNSVAKSQTTAIESSSSSALVVTAPLQHRAIGVPLTHARTASRQVQA</sequence>
<dbReference type="GO" id="GO:0070877">
    <property type="term" value="C:microprocessor complex"/>
    <property type="evidence" value="ECO:0007669"/>
    <property type="project" value="InterPro"/>
</dbReference>
<feature type="domain" description="DRBM" evidence="4">
    <location>
        <begin position="219"/>
        <end position="286"/>
    </location>
</feature>
<dbReference type="Pfam" id="PF00035">
    <property type="entry name" value="dsrm"/>
    <property type="match status" value="1"/>
</dbReference>
<dbReference type="Gene3D" id="3.30.160.20">
    <property type="match status" value="1"/>
</dbReference>
<feature type="domain" description="WW" evidence="3">
    <location>
        <begin position="71"/>
        <end position="104"/>
    </location>
</feature>
<dbReference type="EnsemblProtists" id="PYU1_T010048">
    <property type="protein sequence ID" value="PYU1_T010048"/>
    <property type="gene ID" value="PYU1_G010028"/>
</dbReference>
<proteinExistence type="predicted"/>
<dbReference type="PROSITE" id="PS50137">
    <property type="entry name" value="DS_RBD"/>
    <property type="match status" value="1"/>
</dbReference>
<reference evidence="6" key="1">
    <citation type="journal article" date="2010" name="Genome Biol.">
        <title>Genome sequence of the necrotrophic plant pathogen Pythium ultimum reveals original pathogenicity mechanisms and effector repertoire.</title>
        <authorList>
            <person name="Levesque C.A."/>
            <person name="Brouwer H."/>
            <person name="Cano L."/>
            <person name="Hamilton J.P."/>
            <person name="Holt C."/>
            <person name="Huitema E."/>
            <person name="Raffaele S."/>
            <person name="Robideau G.P."/>
            <person name="Thines M."/>
            <person name="Win J."/>
            <person name="Zerillo M.M."/>
            <person name="Beakes G.W."/>
            <person name="Boore J.L."/>
            <person name="Busam D."/>
            <person name="Dumas B."/>
            <person name="Ferriera S."/>
            <person name="Fuerstenberg S.I."/>
            <person name="Gachon C.M."/>
            <person name="Gaulin E."/>
            <person name="Govers F."/>
            <person name="Grenville-Briggs L."/>
            <person name="Horner N."/>
            <person name="Hostetler J."/>
            <person name="Jiang R.H."/>
            <person name="Johnson J."/>
            <person name="Krajaejun T."/>
            <person name="Lin H."/>
            <person name="Meijer H.J."/>
            <person name="Moore B."/>
            <person name="Morris P."/>
            <person name="Phuntmart V."/>
            <person name="Puiu D."/>
            <person name="Shetty J."/>
            <person name="Stajich J.E."/>
            <person name="Tripathy S."/>
            <person name="Wawra S."/>
            <person name="van West P."/>
            <person name="Whitty B.R."/>
            <person name="Coutinho P.M."/>
            <person name="Henrissat B."/>
            <person name="Martin F."/>
            <person name="Thomas P.D."/>
            <person name="Tyler B.M."/>
            <person name="De Vries R.P."/>
            <person name="Kamoun S."/>
            <person name="Yandell M."/>
            <person name="Tisserat N."/>
            <person name="Buell C.R."/>
        </authorList>
    </citation>
    <scope>NUCLEOTIDE SEQUENCE</scope>
    <source>
        <strain evidence="6">DAOM:BR144</strain>
    </source>
</reference>
<dbReference type="Gene3D" id="2.20.70.10">
    <property type="match status" value="1"/>
</dbReference>
<dbReference type="GO" id="GO:0042802">
    <property type="term" value="F:identical protein binding"/>
    <property type="evidence" value="ECO:0007669"/>
    <property type="project" value="InterPro"/>
</dbReference>
<dbReference type="GO" id="GO:0070878">
    <property type="term" value="F:primary miRNA binding"/>
    <property type="evidence" value="ECO:0007669"/>
    <property type="project" value="TreeGrafter"/>
</dbReference>
<dbReference type="GO" id="GO:0031053">
    <property type="term" value="P:primary miRNA processing"/>
    <property type="evidence" value="ECO:0007669"/>
    <property type="project" value="InterPro"/>
</dbReference>
<evidence type="ECO:0000313" key="6">
    <source>
        <dbReference type="Proteomes" id="UP000019132"/>
    </source>
</evidence>
<dbReference type="HOGENOM" id="CLU_805310_0_0_1"/>
<feature type="region of interest" description="Disordered" evidence="2">
    <location>
        <begin position="138"/>
        <end position="185"/>
    </location>
</feature>
<dbReference type="SMART" id="SM00456">
    <property type="entry name" value="WW"/>
    <property type="match status" value="1"/>
</dbReference>
<evidence type="ECO:0000259" key="4">
    <source>
        <dbReference type="PROSITE" id="PS50137"/>
    </source>
</evidence>
<dbReference type="STRING" id="431595.K3WYJ9"/>
<evidence type="ECO:0008006" key="7">
    <source>
        <dbReference type="Google" id="ProtNLM"/>
    </source>
</evidence>
<evidence type="ECO:0000256" key="1">
    <source>
        <dbReference type="PROSITE-ProRule" id="PRU00266"/>
    </source>
</evidence>
<reference evidence="6" key="2">
    <citation type="submission" date="2010-04" db="EMBL/GenBank/DDBJ databases">
        <authorList>
            <person name="Buell R."/>
            <person name="Hamilton J."/>
            <person name="Hostetler J."/>
        </authorList>
    </citation>
    <scope>NUCLEOTIDE SEQUENCE [LARGE SCALE GENOMIC DNA]</scope>
    <source>
        <strain evidence="6">DAOM:BR144</strain>
    </source>
</reference>
<reference evidence="5" key="3">
    <citation type="submission" date="2015-02" db="UniProtKB">
        <authorList>
            <consortium name="EnsemblProtists"/>
        </authorList>
    </citation>
    <scope>IDENTIFICATION</scope>
    <source>
        <strain evidence="5">DAOM BR144</strain>
    </source>
</reference>
<keyword evidence="1" id="KW-0694">RNA-binding</keyword>
<dbReference type="InterPro" id="IPR014720">
    <property type="entry name" value="dsRBD_dom"/>
</dbReference>
<dbReference type="PROSITE" id="PS50020">
    <property type="entry name" value="WW_DOMAIN_2"/>
    <property type="match status" value="1"/>
</dbReference>
<dbReference type="SUPFAM" id="SSF54768">
    <property type="entry name" value="dsRNA-binding domain-like"/>
    <property type="match status" value="1"/>
</dbReference>
<protein>
    <recommendedName>
        <fullName evidence="7">DRBM domain-containing protein</fullName>
    </recommendedName>
</protein>
<evidence type="ECO:0000259" key="3">
    <source>
        <dbReference type="PROSITE" id="PS50020"/>
    </source>
</evidence>
<dbReference type="InterPro" id="IPR001202">
    <property type="entry name" value="WW_dom"/>
</dbReference>
<evidence type="ECO:0000313" key="5">
    <source>
        <dbReference type="EnsemblProtists" id="PYU1_T010048"/>
    </source>
</evidence>
<dbReference type="eggNOG" id="ENOG502RB18">
    <property type="taxonomic scope" value="Eukaryota"/>
</dbReference>
<dbReference type="SUPFAM" id="SSF51045">
    <property type="entry name" value="WW domain"/>
    <property type="match status" value="1"/>
</dbReference>
<organism evidence="5 6">
    <name type="scientific">Globisporangium ultimum (strain ATCC 200006 / CBS 805.95 / DAOM BR144)</name>
    <name type="common">Pythium ultimum</name>
    <dbReference type="NCBI Taxonomy" id="431595"/>
    <lineage>
        <taxon>Eukaryota</taxon>
        <taxon>Sar</taxon>
        <taxon>Stramenopiles</taxon>
        <taxon>Oomycota</taxon>
        <taxon>Peronosporomycetes</taxon>
        <taxon>Pythiales</taxon>
        <taxon>Pythiaceae</taxon>
        <taxon>Globisporangium</taxon>
    </lineage>
</organism>
<dbReference type="InParanoid" id="K3WYJ9"/>
<accession>K3WYJ9</accession>
<feature type="compositionally biased region" description="Basic and acidic residues" evidence="2">
    <location>
        <begin position="150"/>
        <end position="159"/>
    </location>
</feature>
<keyword evidence="6" id="KW-1185">Reference proteome</keyword>
<dbReference type="InterPro" id="IPR040375">
    <property type="entry name" value="DGCR8"/>
</dbReference>
<dbReference type="GO" id="GO:0003725">
    <property type="term" value="F:double-stranded RNA binding"/>
    <property type="evidence" value="ECO:0007669"/>
    <property type="project" value="TreeGrafter"/>
</dbReference>
<dbReference type="Proteomes" id="UP000019132">
    <property type="component" value="Unassembled WGS sequence"/>
</dbReference>
<dbReference type="EMBL" id="GL376623">
    <property type="status" value="NOT_ANNOTATED_CDS"/>
    <property type="molecule type" value="Genomic_DNA"/>
</dbReference>
<feature type="compositionally biased region" description="Polar residues" evidence="2">
    <location>
        <begin position="17"/>
        <end position="32"/>
    </location>
</feature>